<sequence>MDNSSNLFCSETHVGMGRQRRERCVDCRPLPAPDELYSCAVPGTVAPTRIKTTKLPLATQSYKSADMAPTPRMIKLTPSSRSRVGEHVSIFAFYRGSLSNEITPQPQP</sequence>
<dbReference type="EMBL" id="JANPWB010000008">
    <property type="protein sequence ID" value="KAJ1162002.1"/>
    <property type="molecule type" value="Genomic_DNA"/>
</dbReference>
<keyword evidence="2" id="KW-1185">Reference proteome</keyword>
<reference evidence="1" key="1">
    <citation type="journal article" date="2022" name="bioRxiv">
        <title>Sequencing and chromosome-scale assembly of the giantPleurodeles waltlgenome.</title>
        <authorList>
            <person name="Brown T."/>
            <person name="Elewa A."/>
            <person name="Iarovenko S."/>
            <person name="Subramanian E."/>
            <person name="Araus A.J."/>
            <person name="Petzold A."/>
            <person name="Susuki M."/>
            <person name="Suzuki K.-i.T."/>
            <person name="Hayashi T."/>
            <person name="Toyoda A."/>
            <person name="Oliveira C."/>
            <person name="Osipova E."/>
            <person name="Leigh N.D."/>
            <person name="Simon A."/>
            <person name="Yun M.H."/>
        </authorList>
    </citation>
    <scope>NUCLEOTIDE SEQUENCE</scope>
    <source>
        <strain evidence="1">20211129_DDA</strain>
        <tissue evidence="1">Liver</tissue>
    </source>
</reference>
<gene>
    <name evidence="1" type="ORF">NDU88_002482</name>
</gene>
<organism evidence="1 2">
    <name type="scientific">Pleurodeles waltl</name>
    <name type="common">Iberian ribbed newt</name>
    <dbReference type="NCBI Taxonomy" id="8319"/>
    <lineage>
        <taxon>Eukaryota</taxon>
        <taxon>Metazoa</taxon>
        <taxon>Chordata</taxon>
        <taxon>Craniata</taxon>
        <taxon>Vertebrata</taxon>
        <taxon>Euteleostomi</taxon>
        <taxon>Amphibia</taxon>
        <taxon>Batrachia</taxon>
        <taxon>Caudata</taxon>
        <taxon>Salamandroidea</taxon>
        <taxon>Salamandridae</taxon>
        <taxon>Pleurodelinae</taxon>
        <taxon>Pleurodeles</taxon>
    </lineage>
</organism>
<name>A0AAV7SCK6_PLEWA</name>
<protein>
    <submittedName>
        <fullName evidence="1">Uncharacterized protein</fullName>
    </submittedName>
</protein>
<evidence type="ECO:0000313" key="2">
    <source>
        <dbReference type="Proteomes" id="UP001066276"/>
    </source>
</evidence>
<evidence type="ECO:0000313" key="1">
    <source>
        <dbReference type="EMBL" id="KAJ1162002.1"/>
    </source>
</evidence>
<comment type="caution">
    <text evidence="1">The sequence shown here is derived from an EMBL/GenBank/DDBJ whole genome shotgun (WGS) entry which is preliminary data.</text>
</comment>
<dbReference type="Proteomes" id="UP001066276">
    <property type="component" value="Chromosome 4_2"/>
</dbReference>
<dbReference type="AlphaFoldDB" id="A0AAV7SCK6"/>
<proteinExistence type="predicted"/>
<accession>A0AAV7SCK6</accession>